<dbReference type="PROSITE" id="PS50943">
    <property type="entry name" value="HTH_CROC1"/>
    <property type="match status" value="1"/>
</dbReference>
<proteinExistence type="predicted"/>
<dbReference type="Gene3D" id="1.10.260.40">
    <property type="entry name" value="lambda repressor-like DNA-binding domains"/>
    <property type="match status" value="1"/>
</dbReference>
<evidence type="ECO:0000256" key="1">
    <source>
        <dbReference type="SAM" id="Coils"/>
    </source>
</evidence>
<feature type="domain" description="HTH cro/C1-type" evidence="2">
    <location>
        <begin position="15"/>
        <end position="69"/>
    </location>
</feature>
<dbReference type="SUPFAM" id="SSF47413">
    <property type="entry name" value="lambda repressor-like DNA-binding domains"/>
    <property type="match status" value="1"/>
</dbReference>
<organism evidence="3 4">
    <name type="scientific">Dyadobacter subterraneus</name>
    <dbReference type="NCBI Taxonomy" id="2773304"/>
    <lineage>
        <taxon>Bacteria</taxon>
        <taxon>Pseudomonadati</taxon>
        <taxon>Bacteroidota</taxon>
        <taxon>Cytophagia</taxon>
        <taxon>Cytophagales</taxon>
        <taxon>Spirosomataceae</taxon>
        <taxon>Dyadobacter</taxon>
    </lineage>
</organism>
<dbReference type="SMART" id="SM00530">
    <property type="entry name" value="HTH_XRE"/>
    <property type="match status" value="1"/>
</dbReference>
<evidence type="ECO:0000313" key="3">
    <source>
        <dbReference type="EMBL" id="MBE9462120.1"/>
    </source>
</evidence>
<dbReference type="Pfam" id="PF01381">
    <property type="entry name" value="HTH_3"/>
    <property type="match status" value="1"/>
</dbReference>
<keyword evidence="1" id="KW-0175">Coiled coil</keyword>
<dbReference type="InterPro" id="IPR001387">
    <property type="entry name" value="Cro/C1-type_HTH"/>
</dbReference>
<feature type="coiled-coil region" evidence="1">
    <location>
        <begin position="2"/>
        <end position="29"/>
    </location>
</feature>
<reference evidence="4" key="1">
    <citation type="submission" date="2023-07" db="EMBL/GenBank/DDBJ databases">
        <title>Dyadobacter sp. nov 'subterranea' isolated from contaminted grondwater.</title>
        <authorList>
            <person name="Szabo I."/>
            <person name="Al-Omari J."/>
            <person name="Szerdahelyi S.G."/>
            <person name="Rado J."/>
        </authorList>
    </citation>
    <scope>NUCLEOTIDE SEQUENCE [LARGE SCALE GENOMIC DNA]</scope>
    <source>
        <strain evidence="4">UP-52</strain>
    </source>
</reference>
<evidence type="ECO:0000259" key="2">
    <source>
        <dbReference type="PROSITE" id="PS50943"/>
    </source>
</evidence>
<name>A0ABR9W9F6_9BACT</name>
<dbReference type="Proteomes" id="UP000634134">
    <property type="component" value="Unassembled WGS sequence"/>
</dbReference>
<accession>A0ABR9W9F6</accession>
<dbReference type="CDD" id="cd00093">
    <property type="entry name" value="HTH_XRE"/>
    <property type="match status" value="1"/>
</dbReference>
<dbReference type="EMBL" id="JACYGY010000001">
    <property type="protein sequence ID" value="MBE9462120.1"/>
    <property type="molecule type" value="Genomic_DNA"/>
</dbReference>
<dbReference type="RefSeq" id="WP_194120345.1">
    <property type="nucleotide sequence ID" value="NZ_JACYGY010000001.1"/>
</dbReference>
<keyword evidence="4" id="KW-1185">Reference proteome</keyword>
<gene>
    <name evidence="3" type="ORF">IEE83_09530</name>
</gene>
<evidence type="ECO:0000313" key="4">
    <source>
        <dbReference type="Proteomes" id="UP000634134"/>
    </source>
</evidence>
<comment type="caution">
    <text evidence="3">The sequence shown here is derived from an EMBL/GenBank/DDBJ whole genome shotgun (WGS) entry which is preliminary data.</text>
</comment>
<dbReference type="InterPro" id="IPR010982">
    <property type="entry name" value="Lambda_DNA-bd_dom_sf"/>
</dbReference>
<sequence>MEKKEMNQLKFAKAILKAAEEKNLSLRKLSAASGLEFSQVQRIAKGKVNLALSTIISLAEGLEITPSELFQYYE</sequence>
<protein>
    <submittedName>
        <fullName evidence="3">Helix-turn-helix transcriptional regulator</fullName>
    </submittedName>
</protein>